<protein>
    <recommendedName>
        <fullName evidence="4 12">Tyrosine recombinase XerD</fullName>
    </recommendedName>
</protein>
<feature type="active site" evidence="12">
    <location>
        <position position="274"/>
    </location>
</feature>
<dbReference type="Pfam" id="PF00589">
    <property type="entry name" value="Phage_integrase"/>
    <property type="match status" value="1"/>
</dbReference>
<comment type="caution">
    <text evidence="15">The sequence shown here is derived from an EMBL/GenBank/DDBJ whole genome shotgun (WGS) entry which is preliminary data.</text>
</comment>
<dbReference type="PANTHER" id="PTHR30349">
    <property type="entry name" value="PHAGE INTEGRASE-RELATED"/>
    <property type="match status" value="1"/>
</dbReference>
<dbReference type="Proteomes" id="UP000886355">
    <property type="component" value="Unassembled WGS sequence"/>
</dbReference>
<keyword evidence="6 12" id="KW-0132">Cell division</keyword>
<evidence type="ECO:0000256" key="7">
    <source>
        <dbReference type="ARBA" id="ARBA00022829"/>
    </source>
</evidence>
<feature type="domain" description="Core-binding (CB)" evidence="14">
    <location>
        <begin position="5"/>
        <end position="91"/>
    </location>
</feature>
<keyword evidence="9 12" id="KW-0238">DNA-binding</keyword>
<dbReference type="SUPFAM" id="SSF56349">
    <property type="entry name" value="DNA breaking-rejoining enzymes"/>
    <property type="match status" value="1"/>
</dbReference>
<dbReference type="InterPro" id="IPR011932">
    <property type="entry name" value="Recomb_XerD"/>
</dbReference>
<evidence type="ECO:0000256" key="8">
    <source>
        <dbReference type="ARBA" id="ARBA00022908"/>
    </source>
</evidence>
<dbReference type="NCBIfam" id="NF001399">
    <property type="entry name" value="PRK00283.1"/>
    <property type="match status" value="1"/>
</dbReference>
<evidence type="ECO:0000313" key="15">
    <source>
        <dbReference type="EMBL" id="HDL90222.1"/>
    </source>
</evidence>
<dbReference type="GO" id="GO:0006313">
    <property type="term" value="P:DNA transposition"/>
    <property type="evidence" value="ECO:0007669"/>
    <property type="project" value="UniProtKB-UniRule"/>
</dbReference>
<comment type="function">
    <text evidence="12">Site-specific tyrosine recombinase, which acts by catalyzing the cutting and rejoining of the recombining DNA molecules. The XerC-XerD complex is essential to convert dimers of the bacterial chromosome into monomers to permit their segregation at cell division. It also contributes to the segregational stability of plasmids.</text>
</comment>
<dbReference type="NCBIfam" id="TIGR02224">
    <property type="entry name" value="recomb_XerC"/>
    <property type="match status" value="1"/>
</dbReference>
<feature type="active site" evidence="12">
    <location>
        <position position="176"/>
    </location>
</feature>
<dbReference type="GO" id="GO:0051301">
    <property type="term" value="P:cell division"/>
    <property type="evidence" value="ECO:0007669"/>
    <property type="project" value="UniProtKB-UniRule"/>
</dbReference>
<dbReference type="InterPro" id="IPR011010">
    <property type="entry name" value="DNA_brk_join_enz"/>
</dbReference>
<dbReference type="InterPro" id="IPR013762">
    <property type="entry name" value="Integrase-like_cat_sf"/>
</dbReference>
<feature type="active site" description="O-(3'-phospho-DNA)-tyrosine intermediate" evidence="12">
    <location>
        <position position="283"/>
    </location>
</feature>
<evidence type="ECO:0000256" key="3">
    <source>
        <dbReference type="ARBA" id="ARBA00010450"/>
    </source>
</evidence>
<evidence type="ECO:0000256" key="11">
    <source>
        <dbReference type="ARBA" id="ARBA00023306"/>
    </source>
</evidence>
<dbReference type="InterPro" id="IPR004107">
    <property type="entry name" value="Integrase_SAM-like_N"/>
</dbReference>
<dbReference type="AlphaFoldDB" id="A0A7C1AYP0"/>
<keyword evidence="10 12" id="KW-0233">DNA recombination</keyword>
<organism evidence="15">
    <name type="scientific">Thermodesulforhabdus norvegica</name>
    <dbReference type="NCBI Taxonomy" id="39841"/>
    <lineage>
        <taxon>Bacteria</taxon>
        <taxon>Pseudomonadati</taxon>
        <taxon>Thermodesulfobacteriota</taxon>
        <taxon>Syntrophobacteria</taxon>
        <taxon>Syntrophobacterales</taxon>
        <taxon>Thermodesulforhabdaceae</taxon>
        <taxon>Thermodesulforhabdus</taxon>
    </lineage>
</organism>
<evidence type="ECO:0000259" key="13">
    <source>
        <dbReference type="PROSITE" id="PS51898"/>
    </source>
</evidence>
<dbReference type="GO" id="GO:0009037">
    <property type="term" value="F:tyrosine-based site-specific recombinase activity"/>
    <property type="evidence" value="ECO:0007669"/>
    <property type="project" value="UniProtKB-UniRule"/>
</dbReference>
<dbReference type="GO" id="GO:0007059">
    <property type="term" value="P:chromosome segregation"/>
    <property type="evidence" value="ECO:0007669"/>
    <property type="project" value="UniProtKB-UniRule"/>
</dbReference>
<dbReference type="PROSITE" id="PS51900">
    <property type="entry name" value="CB"/>
    <property type="match status" value="1"/>
</dbReference>
<evidence type="ECO:0000256" key="6">
    <source>
        <dbReference type="ARBA" id="ARBA00022618"/>
    </source>
</evidence>
<dbReference type="CDD" id="cd00798">
    <property type="entry name" value="INT_XerDC_C"/>
    <property type="match status" value="1"/>
</dbReference>
<accession>A0A7C1AYP0</accession>
<keyword evidence="5 12" id="KW-0963">Cytoplasm</keyword>
<dbReference type="EMBL" id="DQZW01000232">
    <property type="protein sequence ID" value="HDL90222.1"/>
    <property type="molecule type" value="Genomic_DNA"/>
</dbReference>
<evidence type="ECO:0000256" key="10">
    <source>
        <dbReference type="ARBA" id="ARBA00023172"/>
    </source>
</evidence>
<dbReference type="InterPro" id="IPR050090">
    <property type="entry name" value="Tyrosine_recombinase_XerCD"/>
</dbReference>
<feature type="active site" evidence="12">
    <location>
        <position position="251"/>
    </location>
</feature>
<dbReference type="PROSITE" id="PS51898">
    <property type="entry name" value="TYR_RECOMBINASE"/>
    <property type="match status" value="1"/>
</dbReference>
<dbReference type="InterPro" id="IPR023009">
    <property type="entry name" value="Tyrosine_recombinase_XerC/XerD"/>
</dbReference>
<gene>
    <name evidence="12 15" type="primary">xerD</name>
    <name evidence="15" type="ORF">ENG14_04900</name>
</gene>
<dbReference type="HAMAP" id="MF_01808">
    <property type="entry name" value="Recomb_XerC_XerD"/>
    <property type="match status" value="1"/>
</dbReference>
<feature type="active site" evidence="12">
    <location>
        <position position="248"/>
    </location>
</feature>
<dbReference type="PANTHER" id="PTHR30349:SF81">
    <property type="entry name" value="TYROSINE RECOMBINASE XERC"/>
    <property type="match status" value="1"/>
</dbReference>
<dbReference type="InterPro" id="IPR011931">
    <property type="entry name" value="Recomb_XerC"/>
</dbReference>
<comment type="subunit">
    <text evidence="12">Forms a cyclic heterotetrameric complex composed of two molecules of XerC and two molecules of XerD.</text>
</comment>
<evidence type="ECO:0000256" key="1">
    <source>
        <dbReference type="ARBA" id="ARBA00004496"/>
    </source>
</evidence>
<evidence type="ECO:0000256" key="2">
    <source>
        <dbReference type="ARBA" id="ARBA00006657"/>
    </source>
</evidence>
<comment type="similarity">
    <text evidence="3 12">Belongs to the 'phage' integrase family. XerD subfamily.</text>
</comment>
<dbReference type="HAMAP" id="MF_01807">
    <property type="entry name" value="Recomb_XerD"/>
    <property type="match status" value="1"/>
</dbReference>
<dbReference type="Gene3D" id="1.10.443.10">
    <property type="entry name" value="Intergrase catalytic core"/>
    <property type="match status" value="1"/>
</dbReference>
<comment type="similarity">
    <text evidence="2">Belongs to the 'phage' integrase family. XerC subfamily.</text>
</comment>
<feature type="domain" description="Tyr recombinase" evidence="13">
    <location>
        <begin position="112"/>
        <end position="296"/>
    </location>
</feature>
<dbReference type="InterPro" id="IPR002104">
    <property type="entry name" value="Integrase_catalytic"/>
</dbReference>
<proteinExistence type="inferred from homology"/>
<reference evidence="15" key="1">
    <citation type="journal article" date="2020" name="mSystems">
        <title>Genome- and Community-Level Interaction Insights into Carbon Utilization and Element Cycling Functions of Hydrothermarchaeota in Hydrothermal Sediment.</title>
        <authorList>
            <person name="Zhou Z."/>
            <person name="Liu Y."/>
            <person name="Xu W."/>
            <person name="Pan J."/>
            <person name="Luo Z.H."/>
            <person name="Li M."/>
        </authorList>
    </citation>
    <scope>NUCLEOTIDE SEQUENCE [LARGE SCALE GENOMIC DNA]</scope>
    <source>
        <strain evidence="15">HyVt-19</strain>
    </source>
</reference>
<evidence type="ECO:0000259" key="14">
    <source>
        <dbReference type="PROSITE" id="PS51900"/>
    </source>
</evidence>
<name>A0A7C1AYP0_9BACT</name>
<dbReference type="InterPro" id="IPR044068">
    <property type="entry name" value="CB"/>
</dbReference>
<keyword evidence="7 12" id="KW-0159">Chromosome partition</keyword>
<keyword evidence="8 12" id="KW-0229">DNA integration</keyword>
<dbReference type="GO" id="GO:0005737">
    <property type="term" value="C:cytoplasm"/>
    <property type="evidence" value="ECO:0007669"/>
    <property type="project" value="UniProtKB-SubCell"/>
</dbReference>
<keyword evidence="11 12" id="KW-0131">Cell cycle</keyword>
<dbReference type="Pfam" id="PF02899">
    <property type="entry name" value="Phage_int_SAM_1"/>
    <property type="match status" value="1"/>
</dbReference>
<comment type="subcellular location">
    <subcellularLocation>
        <location evidence="1 12">Cytoplasm</location>
    </subcellularLocation>
</comment>
<sequence>MCGTSGLYSLVDSFLQYLAIERGYSNHTIQSYCTDLKDFIAFLESSGYNEDVNNINERTISKYMELTASRFSVKTQARRLSSIKSFFSFLMREGMIRINPATKIRPPKPRESLPSCLSVDEVNRLISAPDITTPLGLRDRSIIELLYSTGVRVSELTGLTVAQYHRQSEYLLVRGKGSKERIVPLGEYAIEALDTYLTKGRPKLLKKGKTSSFLFINNKGNPLTRLGVWKLLKKYAIQARIQKEVTPHVLRHTFATHLLENGADLRSVQALLGHASISSTQIYTHVALKHLKEVHELHHPRA</sequence>
<dbReference type="InterPro" id="IPR010998">
    <property type="entry name" value="Integrase_recombinase_N"/>
</dbReference>
<evidence type="ECO:0000256" key="5">
    <source>
        <dbReference type="ARBA" id="ARBA00022490"/>
    </source>
</evidence>
<evidence type="ECO:0000256" key="4">
    <source>
        <dbReference type="ARBA" id="ARBA00015810"/>
    </source>
</evidence>
<dbReference type="NCBIfam" id="NF040815">
    <property type="entry name" value="recomb_XerA_Arch"/>
    <property type="match status" value="1"/>
</dbReference>
<feature type="active site" evidence="12">
    <location>
        <position position="152"/>
    </location>
</feature>
<dbReference type="GO" id="GO:0003677">
    <property type="term" value="F:DNA binding"/>
    <property type="evidence" value="ECO:0007669"/>
    <property type="project" value="UniProtKB-UniRule"/>
</dbReference>
<dbReference type="Gene3D" id="1.10.150.130">
    <property type="match status" value="1"/>
</dbReference>
<dbReference type="NCBIfam" id="TIGR02225">
    <property type="entry name" value="recomb_XerD"/>
    <property type="match status" value="1"/>
</dbReference>
<evidence type="ECO:0000256" key="12">
    <source>
        <dbReference type="HAMAP-Rule" id="MF_01807"/>
    </source>
</evidence>
<evidence type="ECO:0000256" key="9">
    <source>
        <dbReference type="ARBA" id="ARBA00023125"/>
    </source>
</evidence>